<keyword evidence="3" id="KW-1185">Reference proteome</keyword>
<keyword evidence="1" id="KW-0472">Membrane</keyword>
<evidence type="ECO:0000313" key="3">
    <source>
        <dbReference type="Proteomes" id="UP000280434"/>
    </source>
</evidence>
<dbReference type="EMBL" id="RBZV01000011">
    <property type="protein sequence ID" value="RKP44896.1"/>
    <property type="molecule type" value="Genomic_DNA"/>
</dbReference>
<protein>
    <submittedName>
        <fullName evidence="2">Uncharacterized protein</fullName>
    </submittedName>
</protein>
<keyword evidence="1" id="KW-1133">Transmembrane helix</keyword>
<dbReference type="Proteomes" id="UP000280434">
    <property type="component" value="Unassembled WGS sequence"/>
</dbReference>
<gene>
    <name evidence="2" type="ORF">D7S89_21345</name>
</gene>
<comment type="caution">
    <text evidence="2">The sequence shown here is derived from an EMBL/GenBank/DDBJ whole genome shotgun (WGS) entry which is preliminary data.</text>
</comment>
<sequence length="61" mass="7036">MSITMTAEVIMLDSVGFMLGLAVFVGVALALATRYQTEHPLHDLAHWVGEHHWLDWMHRRH</sequence>
<dbReference type="AlphaFoldDB" id="A0A494X938"/>
<keyword evidence="1" id="KW-0812">Transmembrane</keyword>
<evidence type="ECO:0000313" key="2">
    <source>
        <dbReference type="EMBL" id="RKP44896.1"/>
    </source>
</evidence>
<reference evidence="2 3" key="1">
    <citation type="submission" date="2018-10" db="EMBL/GenBank/DDBJ databases">
        <title>Paraburkholderia sp. 7MK8-2, isolated from soil.</title>
        <authorList>
            <person name="Gao Z.-H."/>
            <person name="Qiu L.-H."/>
        </authorList>
    </citation>
    <scope>NUCLEOTIDE SEQUENCE [LARGE SCALE GENOMIC DNA]</scope>
    <source>
        <strain evidence="2 3">7MK8-2</strain>
    </source>
</reference>
<evidence type="ECO:0000256" key="1">
    <source>
        <dbReference type="SAM" id="Phobius"/>
    </source>
</evidence>
<organism evidence="2 3">
    <name type="scientific">Trinickia fusca</name>
    <dbReference type="NCBI Taxonomy" id="2419777"/>
    <lineage>
        <taxon>Bacteria</taxon>
        <taxon>Pseudomonadati</taxon>
        <taxon>Pseudomonadota</taxon>
        <taxon>Betaproteobacteria</taxon>
        <taxon>Burkholderiales</taxon>
        <taxon>Burkholderiaceae</taxon>
        <taxon>Trinickia</taxon>
    </lineage>
</organism>
<proteinExistence type="predicted"/>
<name>A0A494X938_9BURK</name>
<dbReference type="RefSeq" id="WP_121280850.1">
    <property type="nucleotide sequence ID" value="NZ_RBZV01000011.1"/>
</dbReference>
<accession>A0A494X938</accession>
<feature type="transmembrane region" description="Helical" evidence="1">
    <location>
        <begin position="15"/>
        <end position="32"/>
    </location>
</feature>